<accession>A0A0B4C4R2</accession>
<feature type="signal peptide" evidence="1">
    <location>
        <begin position="1"/>
        <end position="24"/>
    </location>
</feature>
<evidence type="ECO:0000313" key="2">
    <source>
        <dbReference type="EMBL" id="KIC56029.1"/>
    </source>
</evidence>
<evidence type="ECO:0000313" key="3">
    <source>
        <dbReference type="Proteomes" id="UP000031166"/>
    </source>
</evidence>
<feature type="chain" id="PRO_5002101987" evidence="1">
    <location>
        <begin position="25"/>
        <end position="145"/>
    </location>
</feature>
<dbReference type="AlphaFoldDB" id="A0A0B4C4R2"/>
<comment type="caution">
    <text evidence="2">The sequence shown here is derived from an EMBL/GenBank/DDBJ whole genome shotgun (WGS) entry which is preliminary data.</text>
</comment>
<sequence length="145" mass="15832">MSGLKSTLVTAVLAAVVGATAAWAAMTWAARQHQPADLHHIVHERLDLNAEQDRQLDQIEAAFSERRGPLEAEVRAANQELSAAIAESRGDTPEVQAAVEHFHGAMGDLQMATIRHVFEMRAVLTPEQAEEFDRAVVETLRADAD</sequence>
<dbReference type="Pfam" id="PF13801">
    <property type="entry name" value="Metal_resist"/>
    <property type="match status" value="1"/>
</dbReference>
<reference evidence="2 3" key="1">
    <citation type="submission" date="2014-12" db="EMBL/GenBank/DDBJ databases">
        <title>Genome sequencing of Brevundimonas nasdae TPW30.</title>
        <authorList>
            <person name="Tan P.W."/>
            <person name="Chan K.-G."/>
        </authorList>
    </citation>
    <scope>NUCLEOTIDE SEQUENCE [LARGE SCALE GENOMIC DNA]</scope>
    <source>
        <strain evidence="2 3">TPW30</strain>
    </source>
</reference>
<gene>
    <name evidence="2" type="ORF">RM53_13580</name>
</gene>
<organism evidence="2 3">
    <name type="scientific">Brevundimonas nasdae</name>
    <dbReference type="NCBI Taxonomy" id="172043"/>
    <lineage>
        <taxon>Bacteria</taxon>
        <taxon>Pseudomonadati</taxon>
        <taxon>Pseudomonadota</taxon>
        <taxon>Alphaproteobacteria</taxon>
        <taxon>Caulobacterales</taxon>
        <taxon>Caulobacteraceae</taxon>
        <taxon>Brevundimonas</taxon>
    </lineage>
</organism>
<name>A0A0B4C4R2_9CAUL</name>
<proteinExistence type="predicted"/>
<evidence type="ECO:0000256" key="1">
    <source>
        <dbReference type="SAM" id="SignalP"/>
    </source>
</evidence>
<keyword evidence="1" id="KW-0732">Signal</keyword>
<dbReference type="RefSeq" id="WP_039247563.1">
    <property type="nucleotide sequence ID" value="NZ_JWSY01000025.1"/>
</dbReference>
<dbReference type="InterPro" id="IPR025961">
    <property type="entry name" value="Metal_resist"/>
</dbReference>
<dbReference type="EMBL" id="JWSY01000025">
    <property type="protein sequence ID" value="KIC56029.1"/>
    <property type="molecule type" value="Genomic_DNA"/>
</dbReference>
<dbReference type="Proteomes" id="UP000031166">
    <property type="component" value="Unassembled WGS sequence"/>
</dbReference>
<dbReference type="Gene3D" id="1.20.120.1490">
    <property type="match status" value="1"/>
</dbReference>
<dbReference type="STRING" id="172043.RM53_13580"/>
<protein>
    <submittedName>
        <fullName evidence="2">Heavy metal resistance protein</fullName>
    </submittedName>
</protein>